<keyword evidence="2" id="KW-1185">Reference proteome</keyword>
<comment type="caution">
    <text evidence="1">The sequence shown here is derived from an EMBL/GenBank/DDBJ whole genome shotgun (WGS) entry which is preliminary data.</text>
</comment>
<name>A0ABV4GGP1_9BRAD</name>
<evidence type="ECO:0000313" key="1">
    <source>
        <dbReference type="EMBL" id="MEY9471107.1"/>
    </source>
</evidence>
<proteinExistence type="predicted"/>
<protein>
    <recommendedName>
        <fullName evidence="3">NACHT domain-containing protein</fullName>
    </recommendedName>
</protein>
<dbReference type="Proteomes" id="UP001565474">
    <property type="component" value="Unassembled WGS sequence"/>
</dbReference>
<dbReference type="RefSeq" id="WP_157785160.1">
    <property type="nucleotide sequence ID" value="NZ_JBGBYD010000002.1"/>
</dbReference>
<reference evidence="1 2" key="1">
    <citation type="submission" date="2024-07" db="EMBL/GenBank/DDBJ databases">
        <title>Genomic Encyclopedia of Type Strains, Phase V (KMG-V): Genome sequencing to study the core and pangenomes of soil and plant-associated prokaryotes.</title>
        <authorList>
            <person name="Whitman W."/>
        </authorList>
    </citation>
    <scope>NUCLEOTIDE SEQUENCE [LARGE SCALE GENOMIC DNA]</scope>
    <source>
        <strain evidence="1 2">USDA 222</strain>
    </source>
</reference>
<organism evidence="1 2">
    <name type="scientific">Bradyrhizobium yuanmingense</name>
    <dbReference type="NCBI Taxonomy" id="108015"/>
    <lineage>
        <taxon>Bacteria</taxon>
        <taxon>Pseudomonadati</taxon>
        <taxon>Pseudomonadota</taxon>
        <taxon>Alphaproteobacteria</taxon>
        <taxon>Hyphomicrobiales</taxon>
        <taxon>Nitrobacteraceae</taxon>
        <taxon>Bradyrhizobium</taxon>
    </lineage>
</organism>
<evidence type="ECO:0008006" key="3">
    <source>
        <dbReference type="Google" id="ProtNLM"/>
    </source>
</evidence>
<sequence>MRTPDINFRNIRKHRSSQNDGFEELTRQLVLAEPPANYAAIESRGPGADGGVELLVRFQDGRLWGWQSKYFPDSFGASEVAQLKKSFKAALENFPRLERYYVAVPRNFSGHAEGSQDTQTKNWNRFTKWCAVESAKLGRSVSIELWDETYFVNKLQRHDAIYAGMRLYWFDNEALDVAWFKQRLAKSFAYIGKRYRPDDHVEVGIADTIRVLRRETSSERRFREVTRKVAGAISVLQSLIRATGDVGTLKQDCSCLLERLESLDEAFADCEYGDLYARQLASTLRTLKATRRDVPSYQAVIDAQWERIEKVDQDTGKQISIHLHSSEVRSKISEVIGKIEGAASEFSPPEIDLLEYPFLLVAGDAGVGKSHLLANQVETHIKNDNPALFVPARVLDHGDRPEQDLLRYLDVGDLRFETFLAALHAAALASGSSAILVIDGLNESLFARGWESGLPSLITQIDKFNRIALCVSIRSSYRELCIRPELHIAQISHHGFRGHLGEAAKEYLDRNGIERPSAPIFGLNEILYNPLFLSTAVDFMKATGQVSFPRGMDSIATLISFWLGAVEQNLITKGFDRISLNDGKIPQIMRRLSSEMAATGSEYVAFELVHNVCEETVDLAPPAKQSDRLLPRLIDEGLLLDFPSDDSETGKRVSFGFQKFSDYFIADAIIRECRTPQVLAKELKSGGKYAYLFSADRYHEFAGPRIALLALTPARLGQELPLIEEGLLEGIQVSVEEFTSSLLWRRSQDISEQTVELLERQRRRKGKNGPLIDDSDWFGLLLELAPLSNCLLNASYLKKDLASLPLGERDARWSVYLVGKTETYDDDWSSVQQLIDWAWVAPKSEIEAEKIHQVAIALALMTSTMDRQLRDCATKALASLLIKFPSEISTLIDEFADWNDSYVRERVLAAAAAGVLYCDDSGALKAAALAADRMVFAKRPVERHAWTRRYAQIIVDQAIFNKVGIADELIARSTPPYSSEIISEWPTLEQIAPGRDNASSIFSSVVGFVGEHFDGKAPMMAGDFGRYTMGRIDSFSAVVRGHRLPLSRKDSIQDFWKRVAELGTKARDTSVELIRLTELRESLRFSDLIEFADRRDHALKDVTTDEEITEEAIEKLCSEAETSILALLPDKMREEYDRLQPLRDSSQDRIPTFSLLQGQCWVFDRTQRLGWQRLLHEEIERKRLRYSHDRYNHQVERIGKKYQHIAFGELVGYLADHHWYVDWEKDPSILLCLEEFKRADIDATYLSGAFSKPAETYLPGALRVPEMILVPDSPESNMAWTKTLDDIPDPVPFLSQSGDDGYQWYLQHSFCRSKDYMKGFESTDPFRSAQCGIELILVDQADVEKLQAVTTEKIDRDHHDVFENSWSSPSLLGQRSFRHSASAPAFSVPYRAADFRFARITERCSPNYSEFDRSGVSDEAEFYTPHPALLAELRLRPKDGWSTYFVTANGEPAFSDIPSFLAGVTVIRQDLIEKFARNHNLKVVWRVWVEKDGGLGTNHGAGRHRQVARNDFIGFFFKDGLNWRGKLISFRS</sequence>
<accession>A0ABV4GGP1</accession>
<evidence type="ECO:0000313" key="2">
    <source>
        <dbReference type="Proteomes" id="UP001565474"/>
    </source>
</evidence>
<dbReference type="EMBL" id="JBGBZN010000002">
    <property type="protein sequence ID" value="MEY9471107.1"/>
    <property type="molecule type" value="Genomic_DNA"/>
</dbReference>
<gene>
    <name evidence="1" type="ORF">ABH992_003506</name>
</gene>